<dbReference type="AlphaFoldDB" id="Q02A71"/>
<reference evidence="1" key="1">
    <citation type="submission" date="2006-10" db="EMBL/GenBank/DDBJ databases">
        <title>Complete sequence of Solibacter usitatus Ellin6076.</title>
        <authorList>
            <consortium name="US DOE Joint Genome Institute"/>
            <person name="Copeland A."/>
            <person name="Lucas S."/>
            <person name="Lapidus A."/>
            <person name="Barry K."/>
            <person name="Detter J.C."/>
            <person name="Glavina del Rio T."/>
            <person name="Hammon N."/>
            <person name="Israni S."/>
            <person name="Dalin E."/>
            <person name="Tice H."/>
            <person name="Pitluck S."/>
            <person name="Thompson L.S."/>
            <person name="Brettin T."/>
            <person name="Bruce D."/>
            <person name="Han C."/>
            <person name="Tapia R."/>
            <person name="Gilna P."/>
            <person name="Schmutz J."/>
            <person name="Larimer F."/>
            <person name="Land M."/>
            <person name="Hauser L."/>
            <person name="Kyrpides N."/>
            <person name="Mikhailova N."/>
            <person name="Janssen P.H."/>
            <person name="Kuske C.R."/>
            <person name="Richardson P."/>
        </authorList>
    </citation>
    <scope>NUCLEOTIDE SEQUENCE</scope>
    <source>
        <strain evidence="1">Ellin6076</strain>
    </source>
</reference>
<proteinExistence type="predicted"/>
<accession>Q02A71</accession>
<dbReference type="KEGG" id="sus:Acid_1057"/>
<evidence type="ECO:0008006" key="2">
    <source>
        <dbReference type="Google" id="ProtNLM"/>
    </source>
</evidence>
<dbReference type="InterPro" id="IPR025293">
    <property type="entry name" value="YfiR/HmsC-like"/>
</dbReference>
<gene>
    <name evidence="1" type="ordered locus">Acid_1057</name>
</gene>
<protein>
    <recommendedName>
        <fullName evidence="2">DUF4154 domain-containing protein</fullName>
    </recommendedName>
</protein>
<name>Q02A71_SOLUE</name>
<organism evidence="1">
    <name type="scientific">Solibacter usitatus (strain Ellin6076)</name>
    <dbReference type="NCBI Taxonomy" id="234267"/>
    <lineage>
        <taxon>Bacteria</taxon>
        <taxon>Pseudomonadati</taxon>
        <taxon>Acidobacteriota</taxon>
        <taxon>Terriglobia</taxon>
        <taxon>Bryobacterales</taxon>
        <taxon>Solibacteraceae</taxon>
        <taxon>Candidatus Solibacter</taxon>
    </lineage>
</organism>
<sequence length="148" mass="16149" precursor="true">MRSATVLAFIRHSEWRRPAAGPIRIAVVGRAGMVQTLRRTLEGKTANNRAIQVVDGKLPGDPHNCQILYVAGESSGEMRETLAGWRAHALTIGESDRFLEYGGAVRLVIVDGHMSFEVSLDALDRAGVAISSTLLRYGQVARQARPRV</sequence>
<dbReference type="Pfam" id="PF13689">
    <property type="entry name" value="DUF4154"/>
    <property type="match status" value="1"/>
</dbReference>
<dbReference type="STRING" id="234267.Acid_1057"/>
<dbReference type="EMBL" id="CP000473">
    <property type="protein sequence ID" value="ABJ82055.1"/>
    <property type="molecule type" value="Genomic_DNA"/>
</dbReference>
<evidence type="ECO:0000313" key="1">
    <source>
        <dbReference type="EMBL" id="ABJ82055.1"/>
    </source>
</evidence>
<dbReference type="InParanoid" id="Q02A71"/>
<dbReference type="HOGENOM" id="CLU_093136_1_1_0"/>